<protein>
    <submittedName>
        <fullName evidence="2">Gluconate 2-dehydrogenase subunit 3 family protein</fullName>
    </submittedName>
</protein>
<sequence>MTEEDGKTVNRRTFIKNSSMVAGGIVGGTVLGGLLTNQWIDKKETPTKDAKLPIDEARVFFSRKKDFDVLSAATERIFPEDELGPGAVALGVPYFIDRQLASAWGTNAKEYMRDPFWQDDRARDYEHKDTPQNKSGPNTSTKAPTRTPRYQTRMNRGEMMLEGVRTIDKVSMEKFSDSFTKLEEEDQNAVLTMFENGEIDMEGVAAVTFFNLLVQLTLEGAYADPAYGGNKDMMGWKMKEYPGPRMAYIDDIEAEEFIVMEQKSLRDYQG</sequence>
<evidence type="ECO:0000313" key="2">
    <source>
        <dbReference type="EMBL" id="HIV74011.1"/>
    </source>
</evidence>
<name>A0A9D1PKD2_9BACI</name>
<evidence type="ECO:0000256" key="1">
    <source>
        <dbReference type="SAM" id="MobiDB-lite"/>
    </source>
</evidence>
<feature type="compositionally biased region" description="Polar residues" evidence="1">
    <location>
        <begin position="132"/>
        <end position="148"/>
    </location>
</feature>
<evidence type="ECO:0000313" key="3">
    <source>
        <dbReference type="Proteomes" id="UP000823937"/>
    </source>
</evidence>
<dbReference type="Pfam" id="PF13618">
    <property type="entry name" value="Gluconate_2-dh3"/>
    <property type="match status" value="1"/>
</dbReference>
<comment type="caution">
    <text evidence="2">The sequence shown here is derived from an EMBL/GenBank/DDBJ whole genome shotgun (WGS) entry which is preliminary data.</text>
</comment>
<dbReference type="InterPro" id="IPR027056">
    <property type="entry name" value="Gluconate_2DH_su3"/>
</dbReference>
<dbReference type="AlphaFoldDB" id="A0A9D1PKD2"/>
<reference evidence="2" key="1">
    <citation type="journal article" date="2021" name="PeerJ">
        <title>Extensive microbial diversity within the chicken gut microbiome revealed by metagenomics and culture.</title>
        <authorList>
            <person name="Gilroy R."/>
            <person name="Ravi A."/>
            <person name="Getino M."/>
            <person name="Pursley I."/>
            <person name="Horton D.L."/>
            <person name="Alikhan N.F."/>
            <person name="Baker D."/>
            <person name="Gharbi K."/>
            <person name="Hall N."/>
            <person name="Watson M."/>
            <person name="Adriaenssens E.M."/>
            <person name="Foster-Nyarko E."/>
            <person name="Jarju S."/>
            <person name="Secka A."/>
            <person name="Antonio M."/>
            <person name="Oren A."/>
            <person name="Chaudhuri R.R."/>
            <person name="La Ragione R."/>
            <person name="Hildebrand F."/>
            <person name="Pallen M.J."/>
        </authorList>
    </citation>
    <scope>NUCLEOTIDE SEQUENCE</scope>
    <source>
        <strain evidence="2">CHK169-2315</strain>
    </source>
</reference>
<proteinExistence type="predicted"/>
<accession>A0A9D1PKD2</accession>
<dbReference type="Proteomes" id="UP000823937">
    <property type="component" value="Unassembled WGS sequence"/>
</dbReference>
<reference evidence="2" key="2">
    <citation type="submission" date="2021-04" db="EMBL/GenBank/DDBJ databases">
        <authorList>
            <person name="Gilroy R."/>
        </authorList>
    </citation>
    <scope>NUCLEOTIDE SEQUENCE</scope>
    <source>
        <strain evidence="2">CHK169-2315</strain>
    </source>
</reference>
<gene>
    <name evidence="2" type="ORF">H9895_02900</name>
</gene>
<dbReference type="EMBL" id="DXHX01000040">
    <property type="protein sequence ID" value="HIV74011.1"/>
    <property type="molecule type" value="Genomic_DNA"/>
</dbReference>
<organism evidence="2 3">
    <name type="scientific">Candidatus Pseudogracilibacillus intestinigallinarum</name>
    <dbReference type="NCBI Taxonomy" id="2838742"/>
    <lineage>
        <taxon>Bacteria</taxon>
        <taxon>Bacillati</taxon>
        <taxon>Bacillota</taxon>
        <taxon>Bacilli</taxon>
        <taxon>Bacillales</taxon>
        <taxon>Bacillaceae</taxon>
        <taxon>Pseudogracilibacillus</taxon>
    </lineage>
</organism>
<feature type="region of interest" description="Disordered" evidence="1">
    <location>
        <begin position="126"/>
        <end position="148"/>
    </location>
</feature>